<name>A0ABU6ML24_9BACI</name>
<accession>A0ABU6ML24</accession>
<sequence length="217" mass="25620">MKYNDKPKFNIGDTVVITLYGTVGKITKIKHIDEQYLYEVNESHGLYNENCLVLLAEYRGEMPDKEQIDIEYKFFFGDLVQVNGYKGELFKVVGFRTEIWRYQDDAWEDIIYELTRVTDGEWLEADEEELLLIADADQADVFLKKYGYSFSKHQQPSLSLPPPRDNLSLKIDRLLDAYNDYKILYETFKDEFYVSTLQTITKQLVDLSNSRKERLEK</sequence>
<comment type="caution">
    <text evidence="1">The sequence shown here is derived from an EMBL/GenBank/DDBJ whole genome shotgun (WGS) entry which is preliminary data.</text>
</comment>
<evidence type="ECO:0000313" key="1">
    <source>
        <dbReference type="EMBL" id="MED1205384.1"/>
    </source>
</evidence>
<gene>
    <name evidence="1" type="ORF">P4T90_20240</name>
</gene>
<evidence type="ECO:0008006" key="3">
    <source>
        <dbReference type="Google" id="ProtNLM"/>
    </source>
</evidence>
<reference evidence="1 2" key="1">
    <citation type="submission" date="2023-03" db="EMBL/GenBank/DDBJ databases">
        <title>Bacillus Genome Sequencing.</title>
        <authorList>
            <person name="Dunlap C."/>
        </authorList>
    </citation>
    <scope>NUCLEOTIDE SEQUENCE [LARGE SCALE GENOMIC DNA]</scope>
    <source>
        <strain evidence="1 2">B-23453</strain>
    </source>
</reference>
<dbReference type="Proteomes" id="UP001341444">
    <property type="component" value="Unassembled WGS sequence"/>
</dbReference>
<proteinExistence type="predicted"/>
<dbReference type="EMBL" id="JARMAB010000032">
    <property type="protein sequence ID" value="MED1205384.1"/>
    <property type="molecule type" value="Genomic_DNA"/>
</dbReference>
<evidence type="ECO:0000313" key="2">
    <source>
        <dbReference type="Proteomes" id="UP001341444"/>
    </source>
</evidence>
<organism evidence="1 2">
    <name type="scientific">Heyndrickxia acidicola</name>
    <dbReference type="NCBI Taxonomy" id="209389"/>
    <lineage>
        <taxon>Bacteria</taxon>
        <taxon>Bacillati</taxon>
        <taxon>Bacillota</taxon>
        <taxon>Bacilli</taxon>
        <taxon>Bacillales</taxon>
        <taxon>Bacillaceae</taxon>
        <taxon>Heyndrickxia</taxon>
    </lineage>
</organism>
<protein>
    <recommendedName>
        <fullName evidence="3">YodN</fullName>
    </recommendedName>
</protein>
<keyword evidence="2" id="KW-1185">Reference proteome</keyword>